<dbReference type="Proteomes" id="UP000005275">
    <property type="component" value="Chromosome"/>
</dbReference>
<dbReference type="HOGENOM" id="CLU_2070290_0_0_6"/>
<organism evidence="2 3">
    <name type="scientific">Marichromatium purpuratum 984</name>
    <dbReference type="NCBI Taxonomy" id="765910"/>
    <lineage>
        <taxon>Bacteria</taxon>
        <taxon>Pseudomonadati</taxon>
        <taxon>Pseudomonadota</taxon>
        <taxon>Gammaproteobacteria</taxon>
        <taxon>Chromatiales</taxon>
        <taxon>Chromatiaceae</taxon>
        <taxon>Marichromatium</taxon>
    </lineage>
</organism>
<evidence type="ECO:0000313" key="3">
    <source>
        <dbReference type="Proteomes" id="UP000005275"/>
    </source>
</evidence>
<dbReference type="AlphaFoldDB" id="W0E8E7"/>
<gene>
    <name evidence="2" type="ORF">MARPU_09510</name>
</gene>
<dbReference type="STRING" id="765910.MARPU_09510"/>
<accession>W0E8E7</accession>
<feature type="transmembrane region" description="Helical" evidence="1">
    <location>
        <begin position="84"/>
        <end position="104"/>
    </location>
</feature>
<dbReference type="KEGG" id="mpur:MARPU_09510"/>
<evidence type="ECO:0000313" key="2">
    <source>
        <dbReference type="EMBL" id="AHF05504.1"/>
    </source>
</evidence>
<keyword evidence="1" id="KW-0812">Transmembrane</keyword>
<keyword evidence="1" id="KW-1133">Transmembrane helix</keyword>
<keyword evidence="1" id="KW-0472">Membrane</keyword>
<name>W0E8E7_MARPU</name>
<dbReference type="EMBL" id="CP007031">
    <property type="protein sequence ID" value="AHF05504.1"/>
    <property type="molecule type" value="Genomic_DNA"/>
</dbReference>
<proteinExistence type="predicted"/>
<protein>
    <submittedName>
        <fullName evidence="2">Uncharacterized protein</fullName>
    </submittedName>
</protein>
<keyword evidence="3" id="KW-1185">Reference proteome</keyword>
<sequence length="118" mass="12918">MKLRAHGVDIEHLKIQTGQALARIEEVEKSQTDYQRALIRIDGQLSNVSSRIETVDATSTATHSLLVRHVADGISHEERLQKRLIKLTGAVGAILVLLALIHSAGNAQFWSLITGFIG</sequence>
<reference evidence="2 3" key="1">
    <citation type="submission" date="2013-12" db="EMBL/GenBank/DDBJ databases">
        <authorList>
            <consortium name="DOE Joint Genome Institute"/>
            <person name="Bryant D.A."/>
            <person name="Huntemann M."/>
            <person name="Han J."/>
            <person name="Chen A."/>
            <person name="Kyrpides N."/>
            <person name="Mavromatis K."/>
            <person name="Markowitz V."/>
            <person name="Palaniappan K."/>
            <person name="Ivanova N."/>
            <person name="Schaumberg A."/>
            <person name="Pati A."/>
            <person name="Liolios K."/>
            <person name="Nordberg H.P."/>
            <person name="Cantor M.N."/>
            <person name="Hua S.X."/>
            <person name="Woyke T."/>
        </authorList>
    </citation>
    <scope>NUCLEOTIDE SEQUENCE [LARGE SCALE GENOMIC DNA]</scope>
    <source>
        <strain evidence="2 3">984</strain>
    </source>
</reference>
<evidence type="ECO:0000256" key="1">
    <source>
        <dbReference type="SAM" id="Phobius"/>
    </source>
</evidence>